<evidence type="ECO:0000313" key="1">
    <source>
        <dbReference type="EMBL" id="KAJ9064605.1"/>
    </source>
</evidence>
<comment type="caution">
    <text evidence="1">The sequence shown here is derived from an EMBL/GenBank/DDBJ whole genome shotgun (WGS) entry which is preliminary data.</text>
</comment>
<keyword evidence="2" id="KW-1185">Reference proteome</keyword>
<evidence type="ECO:0000313" key="2">
    <source>
        <dbReference type="Proteomes" id="UP001165960"/>
    </source>
</evidence>
<reference evidence="1" key="1">
    <citation type="submission" date="2022-04" db="EMBL/GenBank/DDBJ databases">
        <title>Genome of the entomopathogenic fungus Entomophthora muscae.</title>
        <authorList>
            <person name="Elya C."/>
            <person name="Lovett B.R."/>
            <person name="Lee E."/>
            <person name="Macias A.M."/>
            <person name="Hajek A.E."/>
            <person name="De Bivort B.L."/>
            <person name="Kasson M.T."/>
            <person name="De Fine Licht H.H."/>
            <person name="Stajich J.E."/>
        </authorList>
    </citation>
    <scope>NUCLEOTIDE SEQUENCE</scope>
    <source>
        <strain evidence="1">Berkeley</strain>
    </source>
</reference>
<protein>
    <submittedName>
        <fullName evidence="1">Uncharacterized protein</fullName>
    </submittedName>
</protein>
<proteinExistence type="predicted"/>
<name>A0ACC2SQJ8_9FUNG</name>
<gene>
    <name evidence="1" type="ORF">DSO57_1028848</name>
</gene>
<dbReference type="Proteomes" id="UP001165960">
    <property type="component" value="Unassembled WGS sequence"/>
</dbReference>
<sequence>MWLNQGDASVDRDTPYGLQINTQPRTPVPWSEMEFNIEKIDYLDHFQILKPKLDGNLATPEMERKCIEYAYDWFMYMTTHEADREVFEASVLIVAAITILEEKASTTMGCSIFGFPLDALLEAMDRALHPRASKRLRALVAQSVDSHGSRQEGCLEKQIKTLQSISSCYFSYMQWRNVDGYYEVAMLCSFAAMGESCAELTVGVANDILEAAILAHDTHSVLRHFEEDEIANCHRYLHSNLQTSISLALKRVALLRNRIRFDPTIPLSIKKCAMVSISACHSFNYACRRYRYGADFAAATSFVNSSHQFDNPFKSPIPADASQSYSELIKSIV</sequence>
<dbReference type="EMBL" id="QTSX02004446">
    <property type="protein sequence ID" value="KAJ9064605.1"/>
    <property type="molecule type" value="Genomic_DNA"/>
</dbReference>
<organism evidence="1 2">
    <name type="scientific">Entomophthora muscae</name>
    <dbReference type="NCBI Taxonomy" id="34485"/>
    <lineage>
        <taxon>Eukaryota</taxon>
        <taxon>Fungi</taxon>
        <taxon>Fungi incertae sedis</taxon>
        <taxon>Zoopagomycota</taxon>
        <taxon>Entomophthoromycotina</taxon>
        <taxon>Entomophthoromycetes</taxon>
        <taxon>Entomophthorales</taxon>
        <taxon>Entomophthoraceae</taxon>
        <taxon>Entomophthora</taxon>
    </lineage>
</organism>
<accession>A0ACC2SQJ8</accession>